<dbReference type="GO" id="GO:0016324">
    <property type="term" value="C:apical plasma membrane"/>
    <property type="evidence" value="ECO:0007669"/>
    <property type="project" value="TreeGrafter"/>
</dbReference>
<keyword evidence="4" id="KW-1133">Transmembrane helix</keyword>
<dbReference type="GO" id="GO:0015173">
    <property type="term" value="F:aromatic amino acid transmembrane transporter activity"/>
    <property type="evidence" value="ECO:0007669"/>
    <property type="project" value="TreeGrafter"/>
</dbReference>
<sequence length="614" mass="68626">MRSANSGRLGSLVVHARRNNYKKQPTRARNNPKDIPESTDFRKSKTSLSKSKEKVSAEEEKLLSKEEEAKIVTRVDMADARYVVEDHRNGDANIELDANKRQFTGLTKEELMKYAEDPFWVRLRWFMFILFWSLWLCMLAAAIAIIVQAPKCAPPPPKTWYEKGPLVDMSAVESFEELEAELPQLKSNQVQGIFTYVCKDTYEVLEEPSCLQKFKDFVTKAKDYGIKVIVDLTANSVGTNHSWFALSENRSAGYEQYFLWADGAGFGEDHTLNPPNNWISKQDEPAWSYSERRKQFYLHQLSREQADLNFTNPEVVRRFDDVLKLWMQAGAYGVRLVDARYLVVNSSLAEEQPERSGAALGATHSQHAYWQHRHSRDQTALLPLLQHWAHLVDHASPNTGIGETVFTLSEMTRPELFLLRANVSGVLRPSSAAPLPAARPADLAAALNTRLPYWPALHVEDGEESEVWMLSALLPAAPVLASSQLLAHNDTEIVSWERVWSLRGDASVEHGRYSVAAVPDQDGQYNLIACARWKAGHTGYVAVYNAGETAHANLTAPAPALSALPARLAVHHVSHAAALQTNYTVNMEVEAASVLVPAKSALLLSFVPNAAVEE</sequence>
<evidence type="ECO:0000256" key="2">
    <source>
        <dbReference type="ARBA" id="ARBA00012741"/>
    </source>
</evidence>
<dbReference type="GO" id="GO:0015823">
    <property type="term" value="P:phenylalanine transport"/>
    <property type="evidence" value="ECO:0007669"/>
    <property type="project" value="TreeGrafter"/>
</dbReference>
<evidence type="ECO:0000256" key="4">
    <source>
        <dbReference type="SAM" id="Phobius"/>
    </source>
</evidence>
<dbReference type="InterPro" id="IPR031984">
    <property type="entry name" value="SLC3A2_N"/>
</dbReference>
<keyword evidence="4" id="KW-0472">Membrane</keyword>
<dbReference type="GO" id="GO:0015180">
    <property type="term" value="F:L-alanine transmembrane transporter activity"/>
    <property type="evidence" value="ECO:0007669"/>
    <property type="project" value="TreeGrafter"/>
</dbReference>
<dbReference type="Proteomes" id="UP000053268">
    <property type="component" value="Unassembled WGS sequence"/>
</dbReference>
<feature type="region of interest" description="Disordered" evidence="3">
    <location>
        <begin position="1"/>
        <end position="59"/>
    </location>
</feature>
<feature type="transmembrane region" description="Helical" evidence="4">
    <location>
        <begin position="125"/>
        <end position="147"/>
    </location>
</feature>
<name>A0A194QDG9_PAPXU</name>
<dbReference type="EC" id="3.2.1.20" evidence="2"/>
<dbReference type="InterPro" id="IPR006047">
    <property type="entry name" value="GH13_cat_dom"/>
</dbReference>
<dbReference type="InterPro" id="IPR042280">
    <property type="entry name" value="SLC3A2"/>
</dbReference>
<evidence type="ECO:0000259" key="5">
    <source>
        <dbReference type="SMART" id="SM00642"/>
    </source>
</evidence>
<dbReference type="STRING" id="66420.A0A194QDG9"/>
<proteinExistence type="predicted"/>
<dbReference type="Gene3D" id="3.90.400.10">
    <property type="entry name" value="Oligo-1,6-glucosidase, Domain 2"/>
    <property type="match status" value="1"/>
</dbReference>
<gene>
    <name evidence="6" type="ORF">RR46_08543</name>
</gene>
<keyword evidence="7" id="KW-1185">Reference proteome</keyword>
<protein>
    <recommendedName>
        <fullName evidence="2">alpha-glucosidase</fullName>
        <ecNumber evidence="2">3.2.1.20</ecNumber>
    </recommendedName>
</protein>
<dbReference type="GO" id="GO:0015190">
    <property type="term" value="F:L-leucine transmembrane transporter activity"/>
    <property type="evidence" value="ECO:0007669"/>
    <property type="project" value="TreeGrafter"/>
</dbReference>
<dbReference type="Pfam" id="PF00128">
    <property type="entry name" value="Alpha-amylase"/>
    <property type="match status" value="1"/>
</dbReference>
<dbReference type="GO" id="GO:0004558">
    <property type="term" value="F:alpha-1,4-glucosidase activity"/>
    <property type="evidence" value="ECO:0007669"/>
    <property type="project" value="UniProtKB-EC"/>
</dbReference>
<accession>A0A194QDG9</accession>
<feature type="compositionally biased region" description="Basic residues" evidence="3">
    <location>
        <begin position="15"/>
        <end position="26"/>
    </location>
</feature>
<dbReference type="Pfam" id="PF16028">
    <property type="entry name" value="SLC3A2_N"/>
    <property type="match status" value="1"/>
</dbReference>
<evidence type="ECO:0000313" key="7">
    <source>
        <dbReference type="Proteomes" id="UP000053268"/>
    </source>
</evidence>
<reference evidence="6 7" key="1">
    <citation type="journal article" date="2015" name="Nat. Commun.">
        <title>Outbred genome sequencing and CRISPR/Cas9 gene editing in butterflies.</title>
        <authorList>
            <person name="Li X."/>
            <person name="Fan D."/>
            <person name="Zhang W."/>
            <person name="Liu G."/>
            <person name="Zhang L."/>
            <person name="Zhao L."/>
            <person name="Fang X."/>
            <person name="Chen L."/>
            <person name="Dong Y."/>
            <person name="Chen Y."/>
            <person name="Ding Y."/>
            <person name="Zhao R."/>
            <person name="Feng M."/>
            <person name="Zhu Y."/>
            <person name="Feng Y."/>
            <person name="Jiang X."/>
            <person name="Zhu D."/>
            <person name="Xiang H."/>
            <person name="Feng X."/>
            <person name="Li S."/>
            <person name="Wang J."/>
            <person name="Zhang G."/>
            <person name="Kronforst M.R."/>
            <person name="Wang W."/>
        </authorList>
    </citation>
    <scope>NUCLEOTIDE SEQUENCE [LARGE SCALE GENOMIC DNA]</scope>
    <source>
        <strain evidence="6">Ya'a_city_454_Px</strain>
        <tissue evidence="6">Whole body</tissue>
    </source>
</reference>
<keyword evidence="4" id="KW-0812">Transmembrane</keyword>
<dbReference type="EMBL" id="KQ459324">
    <property type="protein sequence ID" value="KPJ01506.1"/>
    <property type="molecule type" value="Genomic_DNA"/>
</dbReference>
<dbReference type="SMART" id="SM00642">
    <property type="entry name" value="Aamy"/>
    <property type="match status" value="1"/>
</dbReference>
<dbReference type="PANTHER" id="PTHR46673:SF1">
    <property type="entry name" value="4F2 CELL-SURFACE ANTIGEN HEAVY CHAIN"/>
    <property type="match status" value="1"/>
</dbReference>
<dbReference type="Gene3D" id="3.20.20.80">
    <property type="entry name" value="Glycosidases"/>
    <property type="match status" value="1"/>
</dbReference>
<dbReference type="GO" id="GO:1904273">
    <property type="term" value="P:L-alanine import across plasma membrane"/>
    <property type="evidence" value="ECO:0007669"/>
    <property type="project" value="TreeGrafter"/>
</dbReference>
<evidence type="ECO:0000313" key="6">
    <source>
        <dbReference type="EMBL" id="KPJ01506.1"/>
    </source>
</evidence>
<dbReference type="InterPro" id="IPR045857">
    <property type="entry name" value="O16G_dom_2"/>
</dbReference>
<dbReference type="InterPro" id="IPR017853">
    <property type="entry name" value="GH"/>
</dbReference>
<dbReference type="GO" id="GO:0016323">
    <property type="term" value="C:basolateral plasma membrane"/>
    <property type="evidence" value="ECO:0007669"/>
    <property type="project" value="TreeGrafter"/>
</dbReference>
<dbReference type="SUPFAM" id="SSF51445">
    <property type="entry name" value="(Trans)glycosidases"/>
    <property type="match status" value="1"/>
</dbReference>
<dbReference type="GO" id="GO:1903801">
    <property type="term" value="P:L-leucine import across plasma membrane"/>
    <property type="evidence" value="ECO:0007669"/>
    <property type="project" value="TreeGrafter"/>
</dbReference>
<comment type="catalytic activity">
    <reaction evidence="1">
        <text>Hydrolysis of terminal, non-reducing (1-&gt;4)-linked alpha-D-glucose residues with release of alpha-D-glucose.</text>
        <dbReference type="EC" id="3.2.1.20"/>
    </reaction>
</comment>
<evidence type="ECO:0000256" key="1">
    <source>
        <dbReference type="ARBA" id="ARBA00001657"/>
    </source>
</evidence>
<dbReference type="AlphaFoldDB" id="A0A194QDG9"/>
<feature type="compositionally biased region" description="Basic and acidic residues" evidence="3">
    <location>
        <begin position="31"/>
        <end position="43"/>
    </location>
</feature>
<organism evidence="6 7">
    <name type="scientific">Papilio xuthus</name>
    <name type="common">Asian swallowtail butterfly</name>
    <dbReference type="NCBI Taxonomy" id="66420"/>
    <lineage>
        <taxon>Eukaryota</taxon>
        <taxon>Metazoa</taxon>
        <taxon>Ecdysozoa</taxon>
        <taxon>Arthropoda</taxon>
        <taxon>Hexapoda</taxon>
        <taxon>Insecta</taxon>
        <taxon>Pterygota</taxon>
        <taxon>Neoptera</taxon>
        <taxon>Endopterygota</taxon>
        <taxon>Lepidoptera</taxon>
        <taxon>Glossata</taxon>
        <taxon>Ditrysia</taxon>
        <taxon>Papilionoidea</taxon>
        <taxon>Papilionidae</taxon>
        <taxon>Papilioninae</taxon>
        <taxon>Papilio</taxon>
    </lineage>
</organism>
<feature type="compositionally biased region" description="Basic and acidic residues" evidence="3">
    <location>
        <begin position="50"/>
        <end position="59"/>
    </location>
</feature>
<dbReference type="GO" id="GO:0005975">
    <property type="term" value="P:carbohydrate metabolic process"/>
    <property type="evidence" value="ECO:0007669"/>
    <property type="project" value="InterPro"/>
</dbReference>
<dbReference type="PANTHER" id="PTHR46673">
    <property type="entry name" value="4F2 CELL-SURFACE ANTIGEN HEAVY CHAIN"/>
    <property type="match status" value="1"/>
</dbReference>
<evidence type="ECO:0000256" key="3">
    <source>
        <dbReference type="SAM" id="MobiDB-lite"/>
    </source>
</evidence>
<feature type="domain" description="Glycosyl hydrolase family 13 catalytic" evidence="5">
    <location>
        <begin position="169"/>
        <end position="567"/>
    </location>
</feature>